<dbReference type="PROSITE" id="PS51257">
    <property type="entry name" value="PROKAR_LIPOPROTEIN"/>
    <property type="match status" value="1"/>
</dbReference>
<accession>K8NW40</accession>
<proteinExistence type="predicted"/>
<reference evidence="2 3" key="1">
    <citation type="submission" date="2012-04" db="EMBL/GenBank/DDBJ databases">
        <title>The Genome Sequence of Afipia clevelandensis ATCC 49720.</title>
        <authorList>
            <consortium name="The Broad Institute Genome Sequencing Platform"/>
            <person name="Earl A."/>
            <person name="Ward D."/>
            <person name="Feldgarden M."/>
            <person name="Gevers D."/>
            <person name="Huys G."/>
            <person name="Walker B."/>
            <person name="Young S.K."/>
            <person name="Zeng Q."/>
            <person name="Gargeya S."/>
            <person name="Fitzgerald M."/>
            <person name="Haas B."/>
            <person name="Abouelleil A."/>
            <person name="Alvarado L."/>
            <person name="Arachchi H.M."/>
            <person name="Berlin A."/>
            <person name="Chapman S.B."/>
            <person name="Goldberg J."/>
            <person name="Griggs A."/>
            <person name="Gujja S."/>
            <person name="Hansen M."/>
            <person name="Howarth C."/>
            <person name="Imamovic A."/>
            <person name="Larimer J."/>
            <person name="McCowen C."/>
            <person name="Montmayeur A."/>
            <person name="Murphy C."/>
            <person name="Neiman D."/>
            <person name="Pearson M."/>
            <person name="Priest M."/>
            <person name="Roberts A."/>
            <person name="Saif S."/>
            <person name="Shea T."/>
            <person name="Sisk P."/>
            <person name="Sykes S."/>
            <person name="Wortman J."/>
            <person name="Nusbaum C."/>
            <person name="Birren B."/>
        </authorList>
    </citation>
    <scope>NUCLEOTIDE SEQUENCE [LARGE SCALE GENOMIC DNA]</scope>
    <source>
        <strain evidence="2 3">ATCC 49720</strain>
    </source>
</reference>
<protein>
    <recommendedName>
        <fullName evidence="4">Lipoprotein</fullName>
    </recommendedName>
</protein>
<name>K8NW40_9BRAD</name>
<feature type="compositionally biased region" description="Polar residues" evidence="1">
    <location>
        <begin position="71"/>
        <end position="88"/>
    </location>
</feature>
<comment type="caution">
    <text evidence="2">The sequence shown here is derived from an EMBL/GenBank/DDBJ whole genome shotgun (WGS) entry which is preliminary data.</text>
</comment>
<organism evidence="2 3">
    <name type="scientific">Afipia clevelandensis ATCC 49720</name>
    <dbReference type="NCBI Taxonomy" id="883079"/>
    <lineage>
        <taxon>Bacteria</taxon>
        <taxon>Pseudomonadati</taxon>
        <taxon>Pseudomonadota</taxon>
        <taxon>Alphaproteobacteria</taxon>
        <taxon>Hyphomicrobiales</taxon>
        <taxon>Nitrobacteraceae</taxon>
        <taxon>Afipia</taxon>
    </lineage>
</organism>
<dbReference type="HOGENOM" id="CLU_155853_0_0_5"/>
<dbReference type="OrthoDB" id="8139551at2"/>
<evidence type="ECO:0008006" key="4">
    <source>
        <dbReference type="Google" id="ProtNLM"/>
    </source>
</evidence>
<dbReference type="PATRIC" id="fig|883079.3.peg.3755"/>
<feature type="region of interest" description="Disordered" evidence="1">
    <location>
        <begin position="49"/>
        <end position="95"/>
    </location>
</feature>
<dbReference type="Proteomes" id="UP000001095">
    <property type="component" value="Unassembled WGS sequence"/>
</dbReference>
<dbReference type="EMBL" id="AGWY01000015">
    <property type="protein sequence ID" value="EKS32704.1"/>
    <property type="molecule type" value="Genomic_DNA"/>
</dbReference>
<evidence type="ECO:0000313" key="2">
    <source>
        <dbReference type="EMBL" id="EKS32704.1"/>
    </source>
</evidence>
<gene>
    <name evidence="2" type="ORF">HMPREF9696_03681</name>
</gene>
<sequence>MVTRNFRDTGHCCVTARSNRYFSKLTAVGLIVASCALAGCGRKAGLDLPPGAAEEQKLNRGAADTADTADRNSAGNLQSQVYTPSGSKSVAVAPRGEKKRIPLDAILD</sequence>
<evidence type="ECO:0000256" key="1">
    <source>
        <dbReference type="SAM" id="MobiDB-lite"/>
    </source>
</evidence>
<evidence type="ECO:0000313" key="3">
    <source>
        <dbReference type="Proteomes" id="UP000001095"/>
    </source>
</evidence>
<dbReference type="AlphaFoldDB" id="K8NW40"/>
<keyword evidence="3" id="KW-1185">Reference proteome</keyword>